<comment type="domain">
    <text evidence="6">Has three domains with a flexible linker between the domains II and III and assumes an 'L' shape. Domain III is highly mobile and contacts RuvB.</text>
</comment>
<feature type="domain" description="Helix-hairpin-helix DNA-binding motif class 1" evidence="7">
    <location>
        <begin position="72"/>
        <end position="91"/>
    </location>
</feature>
<dbReference type="InterPro" id="IPR036267">
    <property type="entry name" value="RuvA_C_sf"/>
</dbReference>
<dbReference type="NCBIfam" id="TIGR00084">
    <property type="entry name" value="ruvA"/>
    <property type="match status" value="1"/>
</dbReference>
<dbReference type="Pfam" id="PF14520">
    <property type="entry name" value="HHH_5"/>
    <property type="match status" value="1"/>
</dbReference>
<comment type="caution">
    <text evidence="8">The sequence shown here is derived from an EMBL/GenBank/DDBJ whole genome shotgun (WGS) entry which is preliminary data.</text>
</comment>
<evidence type="ECO:0000313" key="8">
    <source>
        <dbReference type="EMBL" id="MDN4615494.1"/>
    </source>
</evidence>
<dbReference type="InterPro" id="IPR010994">
    <property type="entry name" value="RuvA_2-like"/>
</dbReference>
<comment type="function">
    <text evidence="6">The RuvA-RuvB-RuvC complex processes Holliday junction (HJ) DNA during genetic recombination and DNA repair, while the RuvA-RuvB complex plays an important role in the rescue of blocked DNA replication forks via replication fork reversal (RFR). RuvA specifically binds to HJ cruciform DNA, conferring on it an open structure. The RuvB hexamer acts as an ATP-dependent pump, pulling dsDNA into and through the RuvAB complex. HJ branch migration allows RuvC to scan DNA until it finds its consensus sequence, where it cleaves and resolves the cruciform DNA.</text>
</comment>
<dbReference type="EMBL" id="JAROCF010000001">
    <property type="protein sequence ID" value="MDN4615494.1"/>
    <property type="molecule type" value="Genomic_DNA"/>
</dbReference>
<keyword evidence="8" id="KW-0378">Hydrolase</keyword>
<evidence type="ECO:0000256" key="3">
    <source>
        <dbReference type="ARBA" id="ARBA00023125"/>
    </source>
</evidence>
<dbReference type="InterPro" id="IPR013849">
    <property type="entry name" value="DNA_helicase_Holl-junc_RuvA_I"/>
</dbReference>
<accession>A0ABT8KGM8</accession>
<dbReference type="Gene3D" id="1.10.8.10">
    <property type="entry name" value="DNA helicase RuvA subunit, C-terminal domain"/>
    <property type="match status" value="1"/>
</dbReference>
<comment type="caution">
    <text evidence="6">Lacks conserved residue(s) required for the propagation of feature annotation.</text>
</comment>
<keyword evidence="2 6" id="KW-0227">DNA damage</keyword>
<gene>
    <name evidence="6 8" type="primary">ruvA</name>
    <name evidence="8" type="ORF">P5G50_13650</name>
</gene>
<dbReference type="InterPro" id="IPR012340">
    <property type="entry name" value="NA-bd_OB-fold"/>
</dbReference>
<feature type="region of interest" description="Domain II" evidence="6">
    <location>
        <begin position="64"/>
        <end position="141"/>
    </location>
</feature>
<comment type="subunit">
    <text evidence="6">Homotetramer. Forms an RuvA(8)-RuvB(12)-Holliday junction (HJ) complex. HJ DNA is sandwiched between 2 RuvA tetramers; dsDNA enters through RuvA and exits via RuvB. An RuvB hexamer assembles on each DNA strand where it exits the tetramer. Each RuvB hexamer is contacted by two RuvA subunits (via domain III) on 2 adjacent RuvB subunits; this complex drives branch migration. In the full resolvosome a probable DNA-RuvA(4)-RuvB(12)-RuvC(2) complex forms which resolves the HJ.</text>
</comment>
<reference evidence="8" key="1">
    <citation type="submission" date="2023-06" db="EMBL/GenBank/DDBJ databases">
        <title>MT1 and MT2 Draft Genomes of Novel Species.</title>
        <authorList>
            <person name="Venkateswaran K."/>
        </authorList>
    </citation>
    <scope>NUCLEOTIDE SEQUENCE</scope>
    <source>
        <strain evidence="8">F6_8S_P_1B</strain>
    </source>
</reference>
<dbReference type="HAMAP" id="MF_00031">
    <property type="entry name" value="DNA_HJ_migration_RuvA"/>
    <property type="match status" value="1"/>
</dbReference>
<dbReference type="GO" id="GO:0003678">
    <property type="term" value="F:DNA helicase activity"/>
    <property type="evidence" value="ECO:0007669"/>
    <property type="project" value="UniProtKB-EC"/>
</dbReference>
<feature type="region of interest" description="Domain III" evidence="6">
    <location>
        <begin position="152"/>
        <end position="221"/>
    </location>
</feature>
<feature type="domain" description="Helix-hairpin-helix DNA-binding motif class 1" evidence="7">
    <location>
        <begin position="107"/>
        <end position="126"/>
    </location>
</feature>
<protein>
    <recommendedName>
        <fullName evidence="6">Holliday junction branch migration complex subunit RuvA</fullName>
    </recommendedName>
</protein>
<name>A0ABT8KGM8_9MICO</name>
<evidence type="ECO:0000256" key="6">
    <source>
        <dbReference type="HAMAP-Rule" id="MF_00031"/>
    </source>
</evidence>
<proteinExistence type="inferred from homology"/>
<keyword evidence="3 6" id="KW-0238">DNA-binding</keyword>
<dbReference type="Pfam" id="PF01330">
    <property type="entry name" value="RuvA_N"/>
    <property type="match status" value="1"/>
</dbReference>
<keyword evidence="9" id="KW-1185">Reference proteome</keyword>
<evidence type="ECO:0000313" key="9">
    <source>
        <dbReference type="Proteomes" id="UP001174208"/>
    </source>
</evidence>
<evidence type="ECO:0000256" key="5">
    <source>
        <dbReference type="ARBA" id="ARBA00023204"/>
    </source>
</evidence>
<dbReference type="Gene3D" id="2.40.50.140">
    <property type="entry name" value="Nucleic acid-binding proteins"/>
    <property type="match status" value="1"/>
</dbReference>
<dbReference type="InterPro" id="IPR000085">
    <property type="entry name" value="RuvA"/>
</dbReference>
<evidence type="ECO:0000259" key="7">
    <source>
        <dbReference type="SMART" id="SM00278"/>
    </source>
</evidence>
<evidence type="ECO:0000256" key="1">
    <source>
        <dbReference type="ARBA" id="ARBA00022490"/>
    </source>
</evidence>
<dbReference type="SUPFAM" id="SSF46929">
    <property type="entry name" value="DNA helicase RuvA subunit, C-terminal domain"/>
    <property type="match status" value="1"/>
</dbReference>
<comment type="subcellular location">
    <subcellularLocation>
        <location evidence="6">Cytoplasm</location>
    </subcellularLocation>
</comment>
<dbReference type="SUPFAM" id="SSF50249">
    <property type="entry name" value="Nucleic acid-binding proteins"/>
    <property type="match status" value="1"/>
</dbReference>
<comment type="similarity">
    <text evidence="6">Belongs to the RuvA family.</text>
</comment>
<dbReference type="GO" id="GO:0016787">
    <property type="term" value="F:hydrolase activity"/>
    <property type="evidence" value="ECO:0007669"/>
    <property type="project" value="UniProtKB-KW"/>
</dbReference>
<dbReference type="Proteomes" id="UP001174208">
    <property type="component" value="Unassembled WGS sequence"/>
</dbReference>
<keyword evidence="4 6" id="KW-0233">DNA recombination</keyword>
<dbReference type="Pfam" id="PF07499">
    <property type="entry name" value="RuvA_C"/>
    <property type="match status" value="1"/>
</dbReference>
<dbReference type="RefSeq" id="WP_301208302.1">
    <property type="nucleotide sequence ID" value="NZ_JAROCF010000001.1"/>
</dbReference>
<dbReference type="Gene3D" id="1.10.150.20">
    <property type="entry name" value="5' to 3' exonuclease, C-terminal subdomain"/>
    <property type="match status" value="1"/>
</dbReference>
<dbReference type="InterPro" id="IPR011114">
    <property type="entry name" value="RuvA_C"/>
</dbReference>
<keyword evidence="5 6" id="KW-0234">DNA repair</keyword>
<dbReference type="InterPro" id="IPR003583">
    <property type="entry name" value="Hlx-hairpin-Hlx_DNA-bd_motif"/>
</dbReference>
<sequence length="221" mass="22019">MISSLRGTVLSASGGSAVIEVGGVGFAVQLTPDHVLSLRVGDEAFVHTSLIVREDALQLFGFADLEQLQVFELLNGVSGVGPKSAIGVLSVLSPDQIADAVAADDDAPFRKVSGIGPKTAKLIVLSLTGKLVVTRRAPAAPARRAGGGPSSVGDSVLIALVGLGWPEKVAAEAVSAVVDETDEAQRDTVQALLRLTLARLGPASPAGAGAAAGSGAGGGGR</sequence>
<dbReference type="SMART" id="SM00278">
    <property type="entry name" value="HhH1"/>
    <property type="match status" value="2"/>
</dbReference>
<evidence type="ECO:0000256" key="4">
    <source>
        <dbReference type="ARBA" id="ARBA00023172"/>
    </source>
</evidence>
<dbReference type="SUPFAM" id="SSF47781">
    <property type="entry name" value="RuvA domain 2-like"/>
    <property type="match status" value="1"/>
</dbReference>
<keyword evidence="1 6" id="KW-0963">Cytoplasm</keyword>
<organism evidence="8 9">
    <name type="scientific">Leifsonia williamsii</name>
    <dbReference type="NCBI Taxonomy" id="3035919"/>
    <lineage>
        <taxon>Bacteria</taxon>
        <taxon>Bacillati</taxon>
        <taxon>Actinomycetota</taxon>
        <taxon>Actinomycetes</taxon>
        <taxon>Micrococcales</taxon>
        <taxon>Microbacteriaceae</taxon>
        <taxon>Leifsonia</taxon>
    </lineage>
</organism>
<evidence type="ECO:0000256" key="2">
    <source>
        <dbReference type="ARBA" id="ARBA00022763"/>
    </source>
</evidence>